<sequence>MKIIRDDEGGIVLEAALVLPLFLSFILMLIAFIQISLAEMALQSAVSETTKVLAVNMYPVDLLYAQAKNQWDQSAVSVWLDQAIGRVKAVNQTAADTEQFVQDYEQWIPEPLVKVMGWEKTHRQQLEALSQSGTEEAKKQVRDAYQPILNSTFAPLVGVYANKTRLNMDRLKVTNVILPDLNNTEEAFVGVEAQYELPLHVPFFRKTVIIRKKAYERAWVGAAG</sequence>
<accession>A0A2W1NQQ2</accession>
<evidence type="ECO:0000313" key="2">
    <source>
        <dbReference type="EMBL" id="PZE21815.1"/>
    </source>
</evidence>
<comment type="caution">
    <text evidence="2">The sequence shown here is derived from an EMBL/GenBank/DDBJ whole genome shotgun (WGS) entry which is preliminary data.</text>
</comment>
<feature type="transmembrane region" description="Helical" evidence="1">
    <location>
        <begin position="12"/>
        <end position="33"/>
    </location>
</feature>
<keyword evidence="1" id="KW-1133">Transmembrane helix</keyword>
<dbReference type="OrthoDB" id="2388573at2"/>
<evidence type="ECO:0000256" key="1">
    <source>
        <dbReference type="SAM" id="Phobius"/>
    </source>
</evidence>
<keyword evidence="1" id="KW-0812">Transmembrane</keyword>
<dbReference type="EMBL" id="NHRJ02000002">
    <property type="protein sequence ID" value="PZE21815.1"/>
    <property type="molecule type" value="Genomic_DNA"/>
</dbReference>
<evidence type="ECO:0000313" key="3">
    <source>
        <dbReference type="Proteomes" id="UP000214746"/>
    </source>
</evidence>
<dbReference type="RefSeq" id="WP_089198957.1">
    <property type="nucleotide sequence ID" value="NZ_NHRJ02000002.1"/>
</dbReference>
<protein>
    <submittedName>
        <fullName evidence="2">Pilus assembly protein</fullName>
    </submittedName>
</protein>
<dbReference type="Proteomes" id="UP000214746">
    <property type="component" value="Unassembled WGS sequence"/>
</dbReference>
<name>A0A2W1NQQ2_PAEXE</name>
<gene>
    <name evidence="2" type="ORF">CBW46_005245</name>
</gene>
<keyword evidence="3" id="KW-1185">Reference proteome</keyword>
<keyword evidence="1" id="KW-0472">Membrane</keyword>
<proteinExistence type="predicted"/>
<dbReference type="AlphaFoldDB" id="A0A2W1NQQ2"/>
<reference evidence="2" key="1">
    <citation type="submission" date="2018-06" db="EMBL/GenBank/DDBJ databases">
        <title>Paenibacillus xerothermodurans sp. nov. an extremely dry heat resistant spore forming bacterium isolated from the soil of Cape Canaveral, Florida.</title>
        <authorList>
            <person name="Seuylemezian A."/>
            <person name="Kaur N."/>
            <person name="Patil P."/>
            <person name="Patil P."/>
            <person name="Mayilraj S."/>
            <person name="Vaishampayan P."/>
        </authorList>
    </citation>
    <scope>NUCLEOTIDE SEQUENCE [LARGE SCALE GENOMIC DNA]</scope>
    <source>
        <strain evidence="2">ATCC 27380</strain>
    </source>
</reference>
<organism evidence="2 3">
    <name type="scientific">Paenibacillus xerothermodurans</name>
    <dbReference type="NCBI Taxonomy" id="1977292"/>
    <lineage>
        <taxon>Bacteria</taxon>
        <taxon>Bacillati</taxon>
        <taxon>Bacillota</taxon>
        <taxon>Bacilli</taxon>
        <taxon>Bacillales</taxon>
        <taxon>Paenibacillaceae</taxon>
        <taxon>Paenibacillus</taxon>
    </lineage>
</organism>